<comment type="caution">
    <text evidence="1">The sequence shown here is derived from an EMBL/GenBank/DDBJ whole genome shotgun (WGS) entry which is preliminary data.</text>
</comment>
<evidence type="ECO:0000313" key="1">
    <source>
        <dbReference type="EMBL" id="MBL6448028.1"/>
    </source>
</evidence>
<accession>A0A937G0V0</accession>
<reference evidence="1" key="1">
    <citation type="submission" date="2021-01" db="EMBL/GenBank/DDBJ databases">
        <title>Fulvivirga kasyanovii gen. nov., sp nov., a novel member of the phylum Bacteroidetes isolated from seawater in a mussel farm.</title>
        <authorList>
            <person name="Zhao L.-H."/>
            <person name="Wang Z.-J."/>
        </authorList>
    </citation>
    <scope>NUCLEOTIDE SEQUENCE</scope>
    <source>
        <strain evidence="1">29W222</strain>
    </source>
</reference>
<dbReference type="RefSeq" id="WP_202857566.1">
    <property type="nucleotide sequence ID" value="NZ_JAEUGD010000058.1"/>
</dbReference>
<evidence type="ECO:0000313" key="2">
    <source>
        <dbReference type="Proteomes" id="UP000614216"/>
    </source>
</evidence>
<name>A0A937G0V0_9BACT</name>
<protein>
    <submittedName>
        <fullName evidence="1">Uncharacterized protein</fullName>
    </submittedName>
</protein>
<dbReference type="Proteomes" id="UP000614216">
    <property type="component" value="Unassembled WGS sequence"/>
</dbReference>
<dbReference type="EMBL" id="JAEUGD010000058">
    <property type="protein sequence ID" value="MBL6448028.1"/>
    <property type="molecule type" value="Genomic_DNA"/>
</dbReference>
<organism evidence="1 2">
    <name type="scientific">Fulvivirga marina</name>
    <dbReference type="NCBI Taxonomy" id="2494733"/>
    <lineage>
        <taxon>Bacteria</taxon>
        <taxon>Pseudomonadati</taxon>
        <taxon>Bacteroidota</taxon>
        <taxon>Cytophagia</taxon>
        <taxon>Cytophagales</taxon>
        <taxon>Fulvivirgaceae</taxon>
        <taxon>Fulvivirga</taxon>
    </lineage>
</organism>
<proteinExistence type="predicted"/>
<dbReference type="AlphaFoldDB" id="A0A937G0V0"/>
<sequence>MRMGVYIIVFLLSAGTCYGQDDLKFGDTGTTNKASKYKPNAKMHKKRRMIQWVKSDAAGLLQGNRCMDEITNDMGFVYVVQPKGQVGNRSEFGRLAHNFFAKIGITFRNGPFWKFKLKKKRRECRRSTGDFVG</sequence>
<keyword evidence="2" id="KW-1185">Reference proteome</keyword>
<gene>
    <name evidence="1" type="ORF">JMN32_17050</name>
</gene>